<keyword evidence="1" id="KW-0472">Membrane</keyword>
<accession>A0A9D2TIM6</accession>
<feature type="transmembrane region" description="Helical" evidence="1">
    <location>
        <begin position="20"/>
        <end position="43"/>
    </location>
</feature>
<proteinExistence type="predicted"/>
<sequence>MAMTRTRDAARARRAAKPAVGRPVLFAVLLVVAALGMLGLLVAGPTITLPFGIACSAGLMALVAVAWVVAGPRL</sequence>
<feature type="transmembrane region" description="Helical" evidence="1">
    <location>
        <begin position="49"/>
        <end position="70"/>
    </location>
</feature>
<gene>
    <name evidence="2" type="ORF">H9932_12445</name>
</gene>
<protein>
    <submittedName>
        <fullName evidence="2">Uncharacterized protein</fullName>
    </submittedName>
</protein>
<evidence type="ECO:0000256" key="1">
    <source>
        <dbReference type="SAM" id="Phobius"/>
    </source>
</evidence>
<dbReference type="AlphaFoldDB" id="A0A9D2TIM6"/>
<dbReference type="Proteomes" id="UP000823854">
    <property type="component" value="Unassembled WGS sequence"/>
</dbReference>
<name>A0A9D2TIM6_9MICO</name>
<reference evidence="2" key="1">
    <citation type="journal article" date="2021" name="PeerJ">
        <title>Extensive microbial diversity within the chicken gut microbiome revealed by metagenomics and culture.</title>
        <authorList>
            <person name="Gilroy R."/>
            <person name="Ravi A."/>
            <person name="Getino M."/>
            <person name="Pursley I."/>
            <person name="Horton D.L."/>
            <person name="Alikhan N.F."/>
            <person name="Baker D."/>
            <person name="Gharbi K."/>
            <person name="Hall N."/>
            <person name="Watson M."/>
            <person name="Adriaenssens E.M."/>
            <person name="Foster-Nyarko E."/>
            <person name="Jarju S."/>
            <person name="Secka A."/>
            <person name="Antonio M."/>
            <person name="Oren A."/>
            <person name="Chaudhuri R.R."/>
            <person name="La Ragione R."/>
            <person name="Hildebrand F."/>
            <person name="Pallen M.J."/>
        </authorList>
    </citation>
    <scope>NUCLEOTIDE SEQUENCE</scope>
    <source>
        <strain evidence="2">CHK130-7132</strain>
    </source>
</reference>
<keyword evidence="1" id="KW-1133">Transmembrane helix</keyword>
<dbReference type="EMBL" id="DWWC01000262">
    <property type="protein sequence ID" value="HJC70466.1"/>
    <property type="molecule type" value="Genomic_DNA"/>
</dbReference>
<organism evidence="2 3">
    <name type="scientific">Candidatus Brachybacterium intestinipullorum</name>
    <dbReference type="NCBI Taxonomy" id="2838512"/>
    <lineage>
        <taxon>Bacteria</taxon>
        <taxon>Bacillati</taxon>
        <taxon>Actinomycetota</taxon>
        <taxon>Actinomycetes</taxon>
        <taxon>Micrococcales</taxon>
        <taxon>Dermabacteraceae</taxon>
        <taxon>Brachybacterium</taxon>
    </lineage>
</organism>
<keyword evidence="1" id="KW-0812">Transmembrane</keyword>
<evidence type="ECO:0000313" key="2">
    <source>
        <dbReference type="EMBL" id="HJC70466.1"/>
    </source>
</evidence>
<comment type="caution">
    <text evidence="2">The sequence shown here is derived from an EMBL/GenBank/DDBJ whole genome shotgun (WGS) entry which is preliminary data.</text>
</comment>
<evidence type="ECO:0000313" key="3">
    <source>
        <dbReference type="Proteomes" id="UP000823854"/>
    </source>
</evidence>
<reference evidence="2" key="2">
    <citation type="submission" date="2021-04" db="EMBL/GenBank/DDBJ databases">
        <authorList>
            <person name="Gilroy R."/>
        </authorList>
    </citation>
    <scope>NUCLEOTIDE SEQUENCE</scope>
    <source>
        <strain evidence="2">CHK130-7132</strain>
    </source>
</reference>